<dbReference type="InterPro" id="IPR025582">
    <property type="entry name" value="YARHG_dom"/>
</dbReference>
<dbReference type="InterPro" id="IPR026870">
    <property type="entry name" value="Zinc_ribbon_dom"/>
</dbReference>
<dbReference type="PANTHER" id="PTHR40038:SF1">
    <property type="entry name" value="MEMBRANE-ASSOCIATED PROTEIN TCAA"/>
    <property type="match status" value="1"/>
</dbReference>
<keyword evidence="2" id="KW-1133">Transmembrane helix</keyword>
<dbReference type="SMART" id="SM01324">
    <property type="entry name" value="YARHG"/>
    <property type="match status" value="1"/>
</dbReference>
<accession>A0A9D2DLK6</accession>
<sequence length="336" mass="35262">MFCTNCGAQMPDGMKFCTSCGQPLRAADSEATAVPTPDATRVMPSAAPASAGPADVDYSGVSAVPDGYTAEYPVTAEPEKEQRGHGLVIAAVILAVLAVLAAGVFVVVVLDPFGLHLLGGGADAGQTATVSEQAAEPDAPEAPAEPVLKTVSVQTQPNKVEYLVGESLDPAGLVLTLTYDDGSEQTVAYTSDNAADFAFDPAAFDTAGGYNVTVTYDGLQATFGVTVSEPAPEPAPTPTSSSSGYVLSDSSSRLYSTSELSGLSDWELYVARNEIYARHGRTFQKDDLQNYFDGQSWYTPLYSPEEFDSMGLLNSTEQQNAATILSLEQSRGSQYI</sequence>
<proteinExistence type="predicted"/>
<dbReference type="Proteomes" id="UP000824029">
    <property type="component" value="Unassembled WGS sequence"/>
</dbReference>
<keyword evidence="2" id="KW-0472">Membrane</keyword>
<evidence type="ECO:0000313" key="4">
    <source>
        <dbReference type="EMBL" id="HIZ19075.1"/>
    </source>
</evidence>
<gene>
    <name evidence="4" type="ORF">IAA22_08220</name>
</gene>
<dbReference type="AlphaFoldDB" id="A0A9D2DLK6"/>
<organism evidence="4 5">
    <name type="scientific">Candidatus Olsenella stercoravium</name>
    <dbReference type="NCBI Taxonomy" id="2838713"/>
    <lineage>
        <taxon>Bacteria</taxon>
        <taxon>Bacillati</taxon>
        <taxon>Actinomycetota</taxon>
        <taxon>Coriobacteriia</taxon>
        <taxon>Coriobacteriales</taxon>
        <taxon>Atopobiaceae</taxon>
        <taxon>Olsenella</taxon>
    </lineage>
</organism>
<evidence type="ECO:0000256" key="1">
    <source>
        <dbReference type="SAM" id="MobiDB-lite"/>
    </source>
</evidence>
<dbReference type="Gene3D" id="1.20.58.1690">
    <property type="match status" value="1"/>
</dbReference>
<keyword evidence="2" id="KW-0812">Transmembrane</keyword>
<evidence type="ECO:0000256" key="2">
    <source>
        <dbReference type="SAM" id="Phobius"/>
    </source>
</evidence>
<dbReference type="InterPro" id="IPR038434">
    <property type="entry name" value="YARHG_sf"/>
</dbReference>
<feature type="transmembrane region" description="Helical" evidence="2">
    <location>
        <begin position="87"/>
        <end position="110"/>
    </location>
</feature>
<feature type="domain" description="YARHG" evidence="3">
    <location>
        <begin position="243"/>
        <end position="329"/>
    </location>
</feature>
<dbReference type="PANTHER" id="PTHR40038">
    <property type="entry name" value="MEMBRANE-ASSOCIATED PROTEIN TCAA"/>
    <property type="match status" value="1"/>
</dbReference>
<dbReference type="Gene3D" id="2.60.40.3630">
    <property type="match status" value="1"/>
</dbReference>
<dbReference type="Pfam" id="PF13240">
    <property type="entry name" value="Zn_Ribbon_1"/>
    <property type="match status" value="1"/>
</dbReference>
<feature type="region of interest" description="Disordered" evidence="1">
    <location>
        <begin position="227"/>
        <end position="247"/>
    </location>
</feature>
<feature type="compositionally biased region" description="Low complexity" evidence="1">
    <location>
        <begin position="44"/>
        <end position="54"/>
    </location>
</feature>
<evidence type="ECO:0000259" key="3">
    <source>
        <dbReference type="SMART" id="SM01324"/>
    </source>
</evidence>
<evidence type="ECO:0000313" key="5">
    <source>
        <dbReference type="Proteomes" id="UP000824029"/>
    </source>
</evidence>
<dbReference type="Pfam" id="PF13308">
    <property type="entry name" value="YARHG"/>
    <property type="match status" value="1"/>
</dbReference>
<dbReference type="InterPro" id="IPR022038">
    <property type="entry name" value="Ig-like_bact"/>
</dbReference>
<reference evidence="4" key="2">
    <citation type="submission" date="2021-04" db="EMBL/GenBank/DDBJ databases">
        <authorList>
            <person name="Gilroy R."/>
        </authorList>
    </citation>
    <scope>NUCLEOTIDE SEQUENCE</scope>
    <source>
        <strain evidence="4">ChiHecolR3B27-1887</strain>
    </source>
</reference>
<comment type="caution">
    <text evidence="4">The sequence shown here is derived from an EMBL/GenBank/DDBJ whole genome shotgun (WGS) entry which is preliminary data.</text>
</comment>
<feature type="compositionally biased region" description="Low complexity" evidence="1">
    <location>
        <begin position="238"/>
        <end position="247"/>
    </location>
</feature>
<protein>
    <submittedName>
        <fullName evidence="4">YARHG domain-containing protein</fullName>
    </submittedName>
</protein>
<reference evidence="4" key="1">
    <citation type="journal article" date="2021" name="PeerJ">
        <title>Extensive microbial diversity within the chicken gut microbiome revealed by metagenomics and culture.</title>
        <authorList>
            <person name="Gilroy R."/>
            <person name="Ravi A."/>
            <person name="Getino M."/>
            <person name="Pursley I."/>
            <person name="Horton D.L."/>
            <person name="Alikhan N.F."/>
            <person name="Baker D."/>
            <person name="Gharbi K."/>
            <person name="Hall N."/>
            <person name="Watson M."/>
            <person name="Adriaenssens E.M."/>
            <person name="Foster-Nyarko E."/>
            <person name="Jarju S."/>
            <person name="Secka A."/>
            <person name="Antonio M."/>
            <person name="Oren A."/>
            <person name="Chaudhuri R.R."/>
            <person name="La Ragione R."/>
            <person name="Hildebrand F."/>
            <person name="Pallen M.J."/>
        </authorList>
    </citation>
    <scope>NUCLEOTIDE SEQUENCE</scope>
    <source>
        <strain evidence="4">ChiHecolR3B27-1887</strain>
    </source>
</reference>
<dbReference type="EMBL" id="DXBZ01000163">
    <property type="protein sequence ID" value="HIZ19075.1"/>
    <property type="molecule type" value="Genomic_DNA"/>
</dbReference>
<name>A0A9D2DLK6_9ACTN</name>
<dbReference type="Pfam" id="PF07523">
    <property type="entry name" value="Big_3"/>
    <property type="match status" value="1"/>
</dbReference>
<feature type="region of interest" description="Disordered" evidence="1">
    <location>
        <begin position="33"/>
        <end position="54"/>
    </location>
</feature>